<protein>
    <recommendedName>
        <fullName evidence="3">Peptidase A2 domain-containing protein</fullName>
    </recommendedName>
</protein>
<keyword evidence="2" id="KW-1185">Reference proteome</keyword>
<comment type="caution">
    <text evidence="1">The sequence shown here is derived from an EMBL/GenBank/DDBJ whole genome shotgun (WGS) entry which is preliminary data.</text>
</comment>
<gene>
    <name evidence="1" type="ORF">DPX16_8868</name>
</gene>
<dbReference type="AlphaFoldDB" id="A0A3N0YDY1"/>
<dbReference type="InterPro" id="IPR021109">
    <property type="entry name" value="Peptidase_aspartic_dom_sf"/>
</dbReference>
<proteinExistence type="predicted"/>
<dbReference type="Proteomes" id="UP000281406">
    <property type="component" value="Unassembled WGS sequence"/>
</dbReference>
<dbReference type="OrthoDB" id="8987747at2759"/>
<evidence type="ECO:0000313" key="1">
    <source>
        <dbReference type="EMBL" id="ROL44446.1"/>
    </source>
</evidence>
<sequence>MPSAQALIDSGSSGNFISQLLRKLCIKQKSCTQALNMNTILGKPLGYGYINHETPTVTLRTGNLHEKIILFLVLDGSTTHVILGCP</sequence>
<dbReference type="CDD" id="cd00303">
    <property type="entry name" value="retropepsin_like"/>
    <property type="match status" value="1"/>
</dbReference>
<evidence type="ECO:0008006" key="3">
    <source>
        <dbReference type="Google" id="ProtNLM"/>
    </source>
</evidence>
<evidence type="ECO:0000313" key="2">
    <source>
        <dbReference type="Proteomes" id="UP000281406"/>
    </source>
</evidence>
<dbReference type="EMBL" id="RJVU01046259">
    <property type="protein sequence ID" value="ROL44446.1"/>
    <property type="molecule type" value="Genomic_DNA"/>
</dbReference>
<name>A0A3N0YDY1_ANAGA</name>
<dbReference type="Gene3D" id="2.40.70.10">
    <property type="entry name" value="Acid Proteases"/>
    <property type="match status" value="1"/>
</dbReference>
<organism evidence="1 2">
    <name type="scientific">Anabarilius grahami</name>
    <name type="common">Kanglang fish</name>
    <name type="synonym">Barilius grahami</name>
    <dbReference type="NCBI Taxonomy" id="495550"/>
    <lineage>
        <taxon>Eukaryota</taxon>
        <taxon>Metazoa</taxon>
        <taxon>Chordata</taxon>
        <taxon>Craniata</taxon>
        <taxon>Vertebrata</taxon>
        <taxon>Euteleostomi</taxon>
        <taxon>Actinopterygii</taxon>
        <taxon>Neopterygii</taxon>
        <taxon>Teleostei</taxon>
        <taxon>Ostariophysi</taxon>
        <taxon>Cypriniformes</taxon>
        <taxon>Xenocyprididae</taxon>
        <taxon>Xenocypridinae</taxon>
        <taxon>Xenocypridinae incertae sedis</taxon>
        <taxon>Anabarilius</taxon>
    </lineage>
</organism>
<reference evidence="1 2" key="1">
    <citation type="submission" date="2018-10" db="EMBL/GenBank/DDBJ databases">
        <title>Genome assembly for a Yunnan-Guizhou Plateau 3E fish, Anabarilius grahami (Regan), and its evolutionary and genetic applications.</title>
        <authorList>
            <person name="Jiang W."/>
        </authorList>
    </citation>
    <scope>NUCLEOTIDE SEQUENCE [LARGE SCALE GENOMIC DNA]</scope>
    <source>
        <strain evidence="1">AG-KIZ</strain>
        <tissue evidence="1">Muscle</tissue>
    </source>
</reference>
<accession>A0A3N0YDY1</accession>